<dbReference type="SMART" id="SM00283">
    <property type="entry name" value="MA"/>
    <property type="match status" value="1"/>
</dbReference>
<dbReference type="EMBL" id="SMBT01000001">
    <property type="protein sequence ID" value="TCU90166.1"/>
    <property type="molecule type" value="Genomic_DNA"/>
</dbReference>
<dbReference type="GO" id="GO:0007165">
    <property type="term" value="P:signal transduction"/>
    <property type="evidence" value="ECO:0007669"/>
    <property type="project" value="UniProtKB-KW"/>
</dbReference>
<reference evidence="6 8" key="1">
    <citation type="submission" date="2018-06" db="EMBL/GenBank/DDBJ databases">
        <authorList>
            <consortium name="Pathogen Informatics"/>
            <person name="Doyle S."/>
        </authorList>
    </citation>
    <scope>NUCLEOTIDE SEQUENCE [LARGE SCALE GENOMIC DNA]</scope>
    <source>
        <strain evidence="6 8">NCTC11159</strain>
    </source>
</reference>
<keyword evidence="4" id="KW-1133">Transmembrane helix</keyword>
<dbReference type="PANTHER" id="PTHR43531">
    <property type="entry name" value="PROTEIN ICFG"/>
    <property type="match status" value="1"/>
</dbReference>
<dbReference type="GO" id="GO:0005886">
    <property type="term" value="C:plasma membrane"/>
    <property type="evidence" value="ECO:0007669"/>
    <property type="project" value="TreeGrafter"/>
</dbReference>
<dbReference type="PANTHER" id="PTHR43531:SF11">
    <property type="entry name" value="METHYL-ACCEPTING CHEMOTAXIS PROTEIN 3"/>
    <property type="match status" value="1"/>
</dbReference>
<dbReference type="InterPro" id="IPR051310">
    <property type="entry name" value="MCP_chemotaxis"/>
</dbReference>
<gene>
    <name evidence="6" type="primary">tap_1</name>
    <name evidence="7" type="ORF">EV682_101187</name>
    <name evidence="6" type="ORF">NCTC11159_00206</name>
</gene>
<evidence type="ECO:0000313" key="7">
    <source>
        <dbReference type="EMBL" id="TCU90166.1"/>
    </source>
</evidence>
<evidence type="ECO:0000313" key="9">
    <source>
        <dbReference type="Proteomes" id="UP000295794"/>
    </source>
</evidence>
<evidence type="ECO:0000256" key="2">
    <source>
        <dbReference type="ARBA" id="ARBA00029447"/>
    </source>
</evidence>
<evidence type="ECO:0000313" key="8">
    <source>
        <dbReference type="Proteomes" id="UP000255108"/>
    </source>
</evidence>
<feature type="transmembrane region" description="Helical" evidence="4">
    <location>
        <begin position="191"/>
        <end position="210"/>
    </location>
</feature>
<keyword evidence="9" id="KW-1185">Reference proteome</keyword>
<keyword evidence="4" id="KW-0472">Membrane</keyword>
<evidence type="ECO:0000256" key="3">
    <source>
        <dbReference type="PROSITE-ProRule" id="PRU00284"/>
    </source>
</evidence>
<dbReference type="Pfam" id="PF00015">
    <property type="entry name" value="MCPsignal"/>
    <property type="match status" value="1"/>
</dbReference>
<dbReference type="AlphaFoldDB" id="A0A377Q2N0"/>
<evidence type="ECO:0000256" key="4">
    <source>
        <dbReference type="SAM" id="Phobius"/>
    </source>
</evidence>
<sequence>MSKAATVRRQFISLLLLIILLLLTQAAMIWRISSEVLINGPRYQRIITSKDLIADVLPPPANLVETHLLAQQLINSNDGAQRALLIQDLKKAVAHFEERQKYWQNSAFPASIISAMRDSAYPPARQYLSLLNQQLLPAIENYDSLSIKETALKLQALYVTHRKAIDAVVPLALAYQQQEETAATKTSQKSITLALGLLIITLMIITLIVASTYRKVIRILEAEPAMANVMTHIAAGNLQVVTALNPQDSTGLLAGIKAMGMHLKLIISETQNCVATLSTLSAQINATAQQLRDSSGELASGIEANTNTLNLLTDTTHHTLKNSQLSVTQSKDAVAASKNGAYIVRETVSVMRKIAKKVSIVDDIAYQTNLLALNAAIEAARAGEHGKGFAVVATEVQKLALRSQIAASDIEALATESIDKSDAAIQALDQIENSIQRTADLISQISESAANQSGAIGKMSETMRQFNRISGNNAALAEELSATSTDIGTQTQLVQDQIQFFKL</sequence>
<dbReference type="InterPro" id="IPR004090">
    <property type="entry name" value="Chemotax_Me-accpt_rcpt"/>
</dbReference>
<dbReference type="EMBL" id="UGHR01000001">
    <property type="protein sequence ID" value="STQ89193.1"/>
    <property type="molecule type" value="Genomic_DNA"/>
</dbReference>
<dbReference type="RefSeq" id="WP_115225675.1">
    <property type="nucleotide sequence ID" value="NZ_CAWOLO010000001.1"/>
</dbReference>
<protein>
    <submittedName>
        <fullName evidence="6">Dipeptide chemoreceptor protein</fullName>
    </submittedName>
    <submittedName>
        <fullName evidence="7">Methyl-accepting chemotaxis protein</fullName>
    </submittedName>
</protein>
<name>A0A377Q2N0_9NEIS</name>
<dbReference type="Gene3D" id="1.10.287.950">
    <property type="entry name" value="Methyl-accepting chemotaxis protein"/>
    <property type="match status" value="1"/>
</dbReference>
<dbReference type="OrthoDB" id="8576332at2"/>
<dbReference type="InterPro" id="IPR004089">
    <property type="entry name" value="MCPsignal_dom"/>
</dbReference>
<keyword evidence="1" id="KW-0145">Chemotaxis</keyword>
<accession>A0A377Q2N0</accession>
<keyword evidence="6" id="KW-0675">Receptor</keyword>
<keyword evidence="3" id="KW-0807">Transducer</keyword>
<organism evidence="6 8">
    <name type="scientific">Iodobacter fluviatilis</name>
    <dbReference type="NCBI Taxonomy" id="537"/>
    <lineage>
        <taxon>Bacteria</taxon>
        <taxon>Pseudomonadati</taxon>
        <taxon>Pseudomonadota</taxon>
        <taxon>Betaproteobacteria</taxon>
        <taxon>Neisseriales</taxon>
        <taxon>Chitinibacteraceae</taxon>
        <taxon>Iodobacter</taxon>
    </lineage>
</organism>
<dbReference type="GO" id="GO:0006935">
    <property type="term" value="P:chemotaxis"/>
    <property type="evidence" value="ECO:0007669"/>
    <property type="project" value="UniProtKB-KW"/>
</dbReference>
<reference evidence="7 9" key="2">
    <citation type="submission" date="2019-03" db="EMBL/GenBank/DDBJ databases">
        <title>Genomic Encyclopedia of Type Strains, Phase IV (KMG-IV): sequencing the most valuable type-strain genomes for metagenomic binning, comparative biology and taxonomic classification.</title>
        <authorList>
            <person name="Goeker M."/>
        </authorList>
    </citation>
    <scope>NUCLEOTIDE SEQUENCE [LARGE SCALE GENOMIC DNA]</scope>
    <source>
        <strain evidence="7 9">DSM 3764</strain>
    </source>
</reference>
<dbReference type="SUPFAM" id="SSF58104">
    <property type="entry name" value="Methyl-accepting chemotaxis protein (MCP) signaling domain"/>
    <property type="match status" value="1"/>
</dbReference>
<evidence type="ECO:0000259" key="5">
    <source>
        <dbReference type="PROSITE" id="PS50111"/>
    </source>
</evidence>
<evidence type="ECO:0000256" key="1">
    <source>
        <dbReference type="ARBA" id="ARBA00022500"/>
    </source>
</evidence>
<proteinExistence type="inferred from homology"/>
<dbReference type="PRINTS" id="PR00260">
    <property type="entry name" value="CHEMTRNSDUCR"/>
</dbReference>
<dbReference type="PROSITE" id="PS50111">
    <property type="entry name" value="CHEMOTAXIS_TRANSDUC_2"/>
    <property type="match status" value="1"/>
</dbReference>
<dbReference type="GO" id="GO:0004888">
    <property type="term" value="F:transmembrane signaling receptor activity"/>
    <property type="evidence" value="ECO:0007669"/>
    <property type="project" value="InterPro"/>
</dbReference>
<dbReference type="Proteomes" id="UP000255108">
    <property type="component" value="Unassembled WGS sequence"/>
</dbReference>
<comment type="similarity">
    <text evidence="2">Belongs to the methyl-accepting chemotaxis (MCP) protein family.</text>
</comment>
<feature type="domain" description="Methyl-accepting transducer" evidence="5">
    <location>
        <begin position="273"/>
        <end position="488"/>
    </location>
</feature>
<keyword evidence="4" id="KW-0812">Transmembrane</keyword>
<dbReference type="Proteomes" id="UP000295794">
    <property type="component" value="Unassembled WGS sequence"/>
</dbReference>
<evidence type="ECO:0000313" key="6">
    <source>
        <dbReference type="EMBL" id="STQ89193.1"/>
    </source>
</evidence>